<evidence type="ECO:0000256" key="4">
    <source>
        <dbReference type="ARBA" id="ARBA00018725"/>
    </source>
</evidence>
<dbReference type="OMA" id="KWMIFAG"/>
<dbReference type="PANTHER" id="PTHR34369:SF7">
    <property type="entry name" value="PHOTOSYSTEM II 10 KDA POLYPEPTIDE, CHLOROPLASTIC"/>
    <property type="match status" value="1"/>
</dbReference>
<dbReference type="GO" id="GO:0015979">
    <property type="term" value="P:photosynthesis"/>
    <property type="evidence" value="ECO:0007669"/>
    <property type="project" value="UniProtKB-KW"/>
</dbReference>
<keyword evidence="13" id="KW-1133">Transmembrane helix</keyword>
<evidence type="ECO:0000256" key="9">
    <source>
        <dbReference type="ARBA" id="ARBA00023078"/>
    </source>
</evidence>
<keyword evidence="11" id="KW-0604">Photosystem II</keyword>
<evidence type="ECO:0000256" key="3">
    <source>
        <dbReference type="ARBA" id="ARBA00006659"/>
    </source>
</evidence>
<comment type="subcellular location">
    <subcellularLocation>
        <location evidence="2">Plastid</location>
        <location evidence="2">Chloroplast thylakoid membrane</location>
    </subcellularLocation>
</comment>
<keyword evidence="9" id="KW-0793">Thylakoid</keyword>
<keyword evidence="5" id="KW-0150">Chloroplast</keyword>
<keyword evidence="8" id="KW-0809">Transit peptide</keyword>
<keyword evidence="10 13" id="KW-0472">Membrane</keyword>
<comment type="similarity">
    <text evidence="3">Belongs to the psbR family.</text>
</comment>
<protein>
    <recommendedName>
        <fullName evidence="4">Photosystem II 10 kDa polypeptide, chloroplastic</fullName>
    </recommendedName>
</protein>
<dbReference type="GO" id="GO:0009654">
    <property type="term" value="C:photosystem II oxygen evolving complex"/>
    <property type="evidence" value="ECO:0007669"/>
    <property type="project" value="InterPro"/>
</dbReference>
<evidence type="ECO:0000256" key="10">
    <source>
        <dbReference type="ARBA" id="ARBA00023136"/>
    </source>
</evidence>
<evidence type="ECO:0000256" key="11">
    <source>
        <dbReference type="ARBA" id="ARBA00023276"/>
    </source>
</evidence>
<evidence type="ECO:0000313" key="15">
    <source>
        <dbReference type="Proteomes" id="UP000594263"/>
    </source>
</evidence>
<reference evidence="14" key="1">
    <citation type="submission" date="2021-01" db="UniProtKB">
        <authorList>
            <consortium name="EnsemblPlants"/>
        </authorList>
    </citation>
    <scope>IDENTIFICATION</scope>
</reference>
<keyword evidence="7" id="KW-0934">Plastid</keyword>
<evidence type="ECO:0000256" key="12">
    <source>
        <dbReference type="SAM" id="MobiDB-lite"/>
    </source>
</evidence>
<keyword evidence="13" id="KW-0812">Transmembrane</keyword>
<dbReference type="GO" id="GO:0009535">
    <property type="term" value="C:chloroplast thylakoid membrane"/>
    <property type="evidence" value="ECO:0007669"/>
    <property type="project" value="UniProtKB-SubCell"/>
</dbReference>
<dbReference type="AlphaFoldDB" id="A0A7N0VE44"/>
<evidence type="ECO:0000313" key="14">
    <source>
        <dbReference type="EnsemblPlants" id="Kaladp0630s0071.1.v1.1"/>
    </source>
</evidence>
<dbReference type="Proteomes" id="UP000594263">
    <property type="component" value="Unplaced"/>
</dbReference>
<keyword evidence="6" id="KW-0602">Photosynthesis</keyword>
<dbReference type="InterPro" id="IPR006814">
    <property type="entry name" value="PSII_PsbR"/>
</dbReference>
<dbReference type="PANTHER" id="PTHR34369">
    <property type="entry name" value="PHOTOSYSTEM II 10 KDA POLYPEPTIDE, CHLOROPLASTIC"/>
    <property type="match status" value="1"/>
</dbReference>
<evidence type="ECO:0000256" key="8">
    <source>
        <dbReference type="ARBA" id="ARBA00022946"/>
    </source>
</evidence>
<sequence>MAATATVLSSLTLKPSTGFRPAPRGLPSLARPASTLRIQASGAKKKIKTDKPFGIGGGMSLRDGVDASGRKSKGKGVYQFADKYGANVDGYSPIYSPEEWSPSGDVYVGGTTGLAIWAITLAGLLAGGALLVYNTSALAQ</sequence>
<comment type="function">
    <text evidence="1">Associated with the oxygen-evolving complex of photosystem II.</text>
</comment>
<feature type="transmembrane region" description="Helical" evidence="13">
    <location>
        <begin position="114"/>
        <end position="133"/>
    </location>
</feature>
<evidence type="ECO:0000256" key="6">
    <source>
        <dbReference type="ARBA" id="ARBA00022531"/>
    </source>
</evidence>
<organism evidence="14 15">
    <name type="scientific">Kalanchoe fedtschenkoi</name>
    <name type="common">Lavender scallops</name>
    <name type="synonym">South American air plant</name>
    <dbReference type="NCBI Taxonomy" id="63787"/>
    <lineage>
        <taxon>Eukaryota</taxon>
        <taxon>Viridiplantae</taxon>
        <taxon>Streptophyta</taxon>
        <taxon>Embryophyta</taxon>
        <taxon>Tracheophyta</taxon>
        <taxon>Spermatophyta</taxon>
        <taxon>Magnoliopsida</taxon>
        <taxon>eudicotyledons</taxon>
        <taxon>Gunneridae</taxon>
        <taxon>Pentapetalae</taxon>
        <taxon>Saxifragales</taxon>
        <taxon>Crassulaceae</taxon>
        <taxon>Kalanchoe</taxon>
    </lineage>
</organism>
<dbReference type="Pfam" id="PF04725">
    <property type="entry name" value="PsbR"/>
    <property type="match status" value="1"/>
</dbReference>
<feature type="region of interest" description="Disordered" evidence="12">
    <location>
        <begin position="41"/>
        <end position="72"/>
    </location>
</feature>
<name>A0A7N0VE44_KALFE</name>
<dbReference type="EnsemblPlants" id="Kaladp0630s0071.1.v1.1">
    <property type="protein sequence ID" value="Kaladp0630s0071.1.v1.1"/>
    <property type="gene ID" value="Kaladp0630s0071.v1.1"/>
</dbReference>
<evidence type="ECO:0000256" key="5">
    <source>
        <dbReference type="ARBA" id="ARBA00022528"/>
    </source>
</evidence>
<proteinExistence type="inferred from homology"/>
<dbReference type="Gramene" id="Kaladp0630s0071.1.v1.1">
    <property type="protein sequence ID" value="Kaladp0630s0071.1.v1.1"/>
    <property type="gene ID" value="Kaladp0630s0071.v1.1"/>
</dbReference>
<keyword evidence="15" id="KW-1185">Reference proteome</keyword>
<evidence type="ECO:0000256" key="13">
    <source>
        <dbReference type="SAM" id="Phobius"/>
    </source>
</evidence>
<evidence type="ECO:0000256" key="2">
    <source>
        <dbReference type="ARBA" id="ARBA00004334"/>
    </source>
</evidence>
<evidence type="ECO:0000256" key="1">
    <source>
        <dbReference type="ARBA" id="ARBA00002966"/>
    </source>
</evidence>
<accession>A0A7N0VE44</accession>
<evidence type="ECO:0000256" key="7">
    <source>
        <dbReference type="ARBA" id="ARBA00022640"/>
    </source>
</evidence>